<organism evidence="3 4">
    <name type="scientific">Psychrobacillus psychrotolerans</name>
    <dbReference type="NCBI Taxonomy" id="126156"/>
    <lineage>
        <taxon>Bacteria</taxon>
        <taxon>Bacillati</taxon>
        <taxon>Bacillota</taxon>
        <taxon>Bacilli</taxon>
        <taxon>Bacillales</taxon>
        <taxon>Bacillaceae</taxon>
        <taxon>Psychrobacillus</taxon>
    </lineage>
</organism>
<keyword evidence="1" id="KW-0812">Transmembrane</keyword>
<evidence type="ECO:0000313" key="3">
    <source>
        <dbReference type="EMBL" id="SFQ01547.1"/>
    </source>
</evidence>
<feature type="domain" description="Lon proteolytic" evidence="2">
    <location>
        <begin position="200"/>
        <end position="293"/>
    </location>
</feature>
<keyword evidence="3" id="KW-0378">Hydrolase</keyword>
<feature type="transmembrane region" description="Helical" evidence="1">
    <location>
        <begin position="12"/>
        <end position="31"/>
    </location>
</feature>
<dbReference type="AlphaFoldDB" id="A0A1I5V2K6"/>
<dbReference type="GO" id="GO:0005524">
    <property type="term" value="F:ATP binding"/>
    <property type="evidence" value="ECO:0007669"/>
    <property type="project" value="InterPro"/>
</dbReference>
<protein>
    <submittedName>
        <fullName evidence="3">Lon protease (S16) C-terminal proteolytic domain-containing protein</fullName>
    </submittedName>
</protein>
<evidence type="ECO:0000256" key="1">
    <source>
        <dbReference type="SAM" id="Phobius"/>
    </source>
</evidence>
<dbReference type="EMBL" id="FOXU01000001">
    <property type="protein sequence ID" value="SFQ01547.1"/>
    <property type="molecule type" value="Genomic_DNA"/>
</dbReference>
<proteinExistence type="predicted"/>
<dbReference type="GO" id="GO:0004176">
    <property type="term" value="F:ATP-dependent peptidase activity"/>
    <property type="evidence" value="ECO:0007669"/>
    <property type="project" value="InterPro"/>
</dbReference>
<dbReference type="Proteomes" id="UP000198734">
    <property type="component" value="Unassembled WGS sequence"/>
</dbReference>
<dbReference type="SUPFAM" id="SSF54211">
    <property type="entry name" value="Ribosomal protein S5 domain 2-like"/>
    <property type="match status" value="1"/>
</dbReference>
<dbReference type="Gene3D" id="3.30.230.10">
    <property type="match status" value="1"/>
</dbReference>
<dbReference type="InterPro" id="IPR008269">
    <property type="entry name" value="Lon_proteolytic"/>
</dbReference>
<dbReference type="GO" id="GO:0004252">
    <property type="term" value="F:serine-type endopeptidase activity"/>
    <property type="evidence" value="ECO:0007669"/>
    <property type="project" value="InterPro"/>
</dbReference>
<dbReference type="InterPro" id="IPR014721">
    <property type="entry name" value="Ribsml_uS5_D2-typ_fold_subgr"/>
</dbReference>
<reference evidence="4" key="1">
    <citation type="submission" date="2016-10" db="EMBL/GenBank/DDBJ databases">
        <authorList>
            <person name="Varghese N."/>
            <person name="Submissions S."/>
        </authorList>
    </citation>
    <scope>NUCLEOTIDE SEQUENCE [LARGE SCALE GENOMIC DNA]</scope>
    <source>
        <strain evidence="4">DSM 11706</strain>
    </source>
</reference>
<keyword evidence="1" id="KW-0472">Membrane</keyword>
<evidence type="ECO:0000313" key="4">
    <source>
        <dbReference type="Proteomes" id="UP000198734"/>
    </source>
</evidence>
<sequence length="306" mass="34443">MIKIIESTNKHQMLPFIMTIFVYYAELYLFLLDYISSFFFCNILALLVILWPFYLLGIRKTNMLKHIFLFSFIASFLLLIYEVPLISMEGNRYVVSSYHPPEELVKSSGIYVLGVNTTEVLLEEGLEEQDFLELNSHSMIFDINQVTNIHRYANKTIALIQLIGINLEVDYVHQMSMNVNAYLSTGNIAIDEFLSRNNVNGNSAGLALVLSSLIEQEEVKNAKTIGVTGAISKTGEVIEIGQVKEKVLSANKINLPYIILPLGNLEEANEVVESLNLPIEVIGVQTVSDAIQKINELNEEIKGESE</sequence>
<feature type="transmembrane region" description="Helical" evidence="1">
    <location>
        <begin position="37"/>
        <end position="55"/>
    </location>
</feature>
<keyword evidence="1" id="KW-1133">Transmembrane helix</keyword>
<dbReference type="PANTHER" id="PTHR10046">
    <property type="entry name" value="ATP DEPENDENT LON PROTEASE FAMILY MEMBER"/>
    <property type="match status" value="1"/>
</dbReference>
<accession>A0A1I5V2K6</accession>
<feature type="transmembrane region" description="Helical" evidence="1">
    <location>
        <begin position="67"/>
        <end position="86"/>
    </location>
</feature>
<dbReference type="Pfam" id="PF05362">
    <property type="entry name" value="Lon_C"/>
    <property type="match status" value="1"/>
</dbReference>
<keyword evidence="3" id="KW-0645">Protease</keyword>
<evidence type="ECO:0000259" key="2">
    <source>
        <dbReference type="Pfam" id="PF05362"/>
    </source>
</evidence>
<dbReference type="InterPro" id="IPR027065">
    <property type="entry name" value="Lon_Prtase"/>
</dbReference>
<keyword evidence="4" id="KW-1185">Reference proteome</keyword>
<gene>
    <name evidence="3" type="ORF">SAMN05421670_0635</name>
</gene>
<dbReference type="GO" id="GO:0030163">
    <property type="term" value="P:protein catabolic process"/>
    <property type="evidence" value="ECO:0007669"/>
    <property type="project" value="InterPro"/>
</dbReference>
<dbReference type="STRING" id="126156.SAMN05421670_0635"/>
<dbReference type="OrthoDB" id="2740268at2"/>
<dbReference type="GO" id="GO:0006508">
    <property type="term" value="P:proteolysis"/>
    <property type="evidence" value="ECO:0007669"/>
    <property type="project" value="UniProtKB-KW"/>
</dbReference>
<dbReference type="PRINTS" id="PR00830">
    <property type="entry name" value="ENDOLAPTASE"/>
</dbReference>
<name>A0A1I5V2K6_9BACI</name>
<dbReference type="InterPro" id="IPR020568">
    <property type="entry name" value="Ribosomal_Su5_D2-typ_SF"/>
</dbReference>